<protein>
    <submittedName>
        <fullName evidence="4">Alpha/beta hydrolase</fullName>
    </submittedName>
</protein>
<dbReference type="SUPFAM" id="SSF53474">
    <property type="entry name" value="alpha/beta-Hydrolases"/>
    <property type="match status" value="1"/>
</dbReference>
<name>A0ABP8K502_9MICO</name>
<evidence type="ECO:0000313" key="4">
    <source>
        <dbReference type="EMBL" id="GAA4400123.1"/>
    </source>
</evidence>
<feature type="domain" description="AB hydrolase-1" evidence="3">
    <location>
        <begin position="56"/>
        <end position="248"/>
    </location>
</feature>
<dbReference type="InterPro" id="IPR029058">
    <property type="entry name" value="AB_hydrolase_fold"/>
</dbReference>
<dbReference type="EMBL" id="BAABGM010000003">
    <property type="protein sequence ID" value="GAA4400123.1"/>
    <property type="molecule type" value="Genomic_DNA"/>
</dbReference>
<keyword evidence="1 4" id="KW-0378">Hydrolase</keyword>
<reference evidence="5" key="1">
    <citation type="journal article" date="2019" name="Int. J. Syst. Evol. Microbiol.">
        <title>The Global Catalogue of Microorganisms (GCM) 10K type strain sequencing project: providing services to taxonomists for standard genome sequencing and annotation.</title>
        <authorList>
            <consortium name="The Broad Institute Genomics Platform"/>
            <consortium name="The Broad Institute Genome Sequencing Center for Infectious Disease"/>
            <person name="Wu L."/>
            <person name="Ma J."/>
        </authorList>
    </citation>
    <scope>NUCLEOTIDE SEQUENCE [LARGE SCALE GENOMIC DNA]</scope>
    <source>
        <strain evidence="5">JCM 17809</strain>
    </source>
</reference>
<dbReference type="InterPro" id="IPR000073">
    <property type="entry name" value="AB_hydrolase_1"/>
</dbReference>
<sequence>MSEHNRTDAATHRGSEVPSRPARPPDRTEVTGPEQTDVYEVWEPAADRARGVTVALVHGGFWREEYDRAHLAPLAEALARDGFHVANLEYARCGMPGGGWPGTGRSVVERLEAVRADTHLPDRVVVVGHSAGGQLALWLASGGRMPWLTGVLALAPAADLAEVDRLGLSDDAVRALLGDPDEHPDAWADADPARQRLTVPAVVVTGDLDDVVPASVVERYVAGRDPSEPLRTAVARGADHFDVIDPTGPAYLLVLAEVEELTLTTH</sequence>
<organism evidence="4 5">
    <name type="scientific">Fodinibacter luteus</name>
    <dbReference type="NCBI Taxonomy" id="552064"/>
    <lineage>
        <taxon>Bacteria</taxon>
        <taxon>Bacillati</taxon>
        <taxon>Actinomycetota</taxon>
        <taxon>Actinomycetes</taxon>
        <taxon>Micrococcales</taxon>
        <taxon>Intrasporangiaceae</taxon>
        <taxon>Fodinibacter (ex Wang et al. 2009)</taxon>
    </lineage>
</organism>
<comment type="caution">
    <text evidence="4">The sequence shown here is derived from an EMBL/GenBank/DDBJ whole genome shotgun (WGS) entry which is preliminary data.</text>
</comment>
<evidence type="ECO:0000256" key="1">
    <source>
        <dbReference type="ARBA" id="ARBA00022801"/>
    </source>
</evidence>
<feature type="compositionally biased region" description="Basic and acidic residues" evidence="2">
    <location>
        <begin position="1"/>
        <end position="15"/>
    </location>
</feature>
<evidence type="ECO:0000259" key="3">
    <source>
        <dbReference type="Pfam" id="PF12697"/>
    </source>
</evidence>
<dbReference type="GO" id="GO:0016787">
    <property type="term" value="F:hydrolase activity"/>
    <property type="evidence" value="ECO:0007669"/>
    <property type="project" value="UniProtKB-KW"/>
</dbReference>
<evidence type="ECO:0000256" key="2">
    <source>
        <dbReference type="SAM" id="MobiDB-lite"/>
    </source>
</evidence>
<proteinExistence type="predicted"/>
<dbReference type="InterPro" id="IPR050300">
    <property type="entry name" value="GDXG_lipolytic_enzyme"/>
</dbReference>
<dbReference type="RefSeq" id="WP_345202649.1">
    <property type="nucleotide sequence ID" value="NZ_BAABGM010000003.1"/>
</dbReference>
<dbReference type="Pfam" id="PF12697">
    <property type="entry name" value="Abhydrolase_6"/>
    <property type="match status" value="1"/>
</dbReference>
<keyword evidence="5" id="KW-1185">Reference proteome</keyword>
<accession>A0ABP8K502</accession>
<gene>
    <name evidence="4" type="ORF">GCM10023168_08570</name>
</gene>
<dbReference type="Proteomes" id="UP001500945">
    <property type="component" value="Unassembled WGS sequence"/>
</dbReference>
<dbReference type="PANTHER" id="PTHR48081">
    <property type="entry name" value="AB HYDROLASE SUPERFAMILY PROTEIN C4A8.06C"/>
    <property type="match status" value="1"/>
</dbReference>
<evidence type="ECO:0000313" key="5">
    <source>
        <dbReference type="Proteomes" id="UP001500945"/>
    </source>
</evidence>
<dbReference type="Gene3D" id="3.40.50.1820">
    <property type="entry name" value="alpha/beta hydrolase"/>
    <property type="match status" value="1"/>
</dbReference>
<feature type="region of interest" description="Disordered" evidence="2">
    <location>
        <begin position="1"/>
        <end position="35"/>
    </location>
</feature>